<dbReference type="SUPFAM" id="SSF47384">
    <property type="entry name" value="Homodimeric domain of signal transducing histidine kinase"/>
    <property type="match status" value="1"/>
</dbReference>
<evidence type="ECO:0000313" key="15">
    <source>
        <dbReference type="Proteomes" id="UP000547879"/>
    </source>
</evidence>
<organism evidence="14 15">
    <name type="scientific">Rhizobium wenxiniae</name>
    <dbReference type="NCBI Taxonomy" id="1737357"/>
    <lineage>
        <taxon>Bacteria</taxon>
        <taxon>Pseudomonadati</taxon>
        <taxon>Pseudomonadota</taxon>
        <taxon>Alphaproteobacteria</taxon>
        <taxon>Hyphomicrobiales</taxon>
        <taxon>Rhizobiaceae</taxon>
        <taxon>Rhizobium/Agrobacterium group</taxon>
        <taxon>Rhizobium</taxon>
    </lineage>
</organism>
<dbReference type="InterPro" id="IPR003661">
    <property type="entry name" value="HisK_dim/P_dom"/>
</dbReference>
<dbReference type="CDD" id="cd00082">
    <property type="entry name" value="HisKA"/>
    <property type="match status" value="1"/>
</dbReference>
<evidence type="ECO:0000256" key="5">
    <source>
        <dbReference type="ARBA" id="ARBA00022679"/>
    </source>
</evidence>
<evidence type="ECO:0000256" key="10">
    <source>
        <dbReference type="ARBA" id="ARBA00023136"/>
    </source>
</evidence>
<evidence type="ECO:0000259" key="12">
    <source>
        <dbReference type="PROSITE" id="PS50109"/>
    </source>
</evidence>
<dbReference type="InterPro" id="IPR050428">
    <property type="entry name" value="TCS_sensor_his_kinase"/>
</dbReference>
<keyword evidence="7 14" id="KW-0418">Kinase</keyword>
<dbReference type="InterPro" id="IPR036097">
    <property type="entry name" value="HisK_dim/P_sf"/>
</dbReference>
<dbReference type="InterPro" id="IPR004358">
    <property type="entry name" value="Sig_transdc_His_kin-like_C"/>
</dbReference>
<dbReference type="InterPro" id="IPR003594">
    <property type="entry name" value="HATPase_dom"/>
</dbReference>
<dbReference type="Pfam" id="PF02518">
    <property type="entry name" value="HATPase_c"/>
    <property type="match status" value="1"/>
</dbReference>
<dbReference type="InterPro" id="IPR003660">
    <property type="entry name" value="HAMP_dom"/>
</dbReference>
<evidence type="ECO:0000256" key="3">
    <source>
        <dbReference type="ARBA" id="ARBA00012438"/>
    </source>
</evidence>
<feature type="domain" description="HAMP" evidence="13">
    <location>
        <begin position="188"/>
        <end position="241"/>
    </location>
</feature>
<dbReference type="SMART" id="SM00387">
    <property type="entry name" value="HATPase_c"/>
    <property type="match status" value="1"/>
</dbReference>
<evidence type="ECO:0000256" key="4">
    <source>
        <dbReference type="ARBA" id="ARBA00022553"/>
    </source>
</evidence>
<dbReference type="GO" id="GO:0000155">
    <property type="term" value="F:phosphorelay sensor kinase activity"/>
    <property type="evidence" value="ECO:0007669"/>
    <property type="project" value="InterPro"/>
</dbReference>
<feature type="transmembrane region" description="Helical" evidence="11">
    <location>
        <begin position="167"/>
        <end position="187"/>
    </location>
</feature>
<dbReference type="InterPro" id="IPR036890">
    <property type="entry name" value="HATPase_C_sf"/>
</dbReference>
<evidence type="ECO:0000256" key="2">
    <source>
        <dbReference type="ARBA" id="ARBA00004141"/>
    </source>
</evidence>
<comment type="caution">
    <text evidence="14">The sequence shown here is derived from an EMBL/GenBank/DDBJ whole genome shotgun (WGS) entry which is preliminary data.</text>
</comment>
<comment type="subcellular location">
    <subcellularLocation>
        <location evidence="2">Membrane</location>
        <topology evidence="2">Multi-pass membrane protein</topology>
    </subcellularLocation>
</comment>
<dbReference type="PROSITE" id="PS50109">
    <property type="entry name" value="HIS_KIN"/>
    <property type="match status" value="1"/>
</dbReference>
<sequence length="444" mass="48243">MQTTRPSASLWWKLSWQLSLVFVAVVAAVIVGLCVYGAMILSPNVGLKDRLTHALEGSLTRDQQGRLVIKESAQLRSFKTENDRLWFVAATQDGQLVSFGTTPDYYQGLAPYVRLIRDGDIRGASGTQDKASIDAIETPLGEVRLMYGGNTSTTDNILTMLTSLAPIYVPLLAIALPALFLTIPRIVGRGLAGLKDVAKMAPEIDPRRPGTRLPVRKVPKEVAPLIVAFNSMLERLEEQFLARQRFLIDAAHELRTPITIMQTRIEGMDEGRERRRLLDDVARLADTAEQLLAFERNDQTDDLQETMDLVDIARAVVADLAPVAIAAGYDISFESEIETLKRQGSPSALRRAITNLVRNAIDHGGNTGAIVVSVTSDAVIAVSDEGAGIPKDQQDLIFEPFYRVTPKSKGAGLGLALVRQIVSGHGGKVTIDSSSAGTTFAICL</sequence>
<evidence type="ECO:0000256" key="6">
    <source>
        <dbReference type="ARBA" id="ARBA00022692"/>
    </source>
</evidence>
<evidence type="ECO:0000256" key="9">
    <source>
        <dbReference type="ARBA" id="ARBA00023012"/>
    </source>
</evidence>
<dbReference type="AlphaFoldDB" id="A0A7X0D293"/>
<dbReference type="PROSITE" id="PS50885">
    <property type="entry name" value="HAMP"/>
    <property type="match status" value="1"/>
</dbReference>
<keyword evidence="6 11" id="KW-0812">Transmembrane</keyword>
<dbReference type="SUPFAM" id="SSF55874">
    <property type="entry name" value="ATPase domain of HSP90 chaperone/DNA topoisomerase II/histidine kinase"/>
    <property type="match status" value="1"/>
</dbReference>
<dbReference type="Gene3D" id="3.30.565.10">
    <property type="entry name" value="Histidine kinase-like ATPase, C-terminal domain"/>
    <property type="match status" value="1"/>
</dbReference>
<dbReference type="EMBL" id="JACHEG010000008">
    <property type="protein sequence ID" value="MBB6165249.1"/>
    <property type="molecule type" value="Genomic_DNA"/>
</dbReference>
<dbReference type="Gene3D" id="1.10.287.130">
    <property type="match status" value="1"/>
</dbReference>
<dbReference type="PANTHER" id="PTHR45436:SF15">
    <property type="entry name" value="SENSOR HISTIDINE KINASE CUSS"/>
    <property type="match status" value="1"/>
</dbReference>
<evidence type="ECO:0000256" key="1">
    <source>
        <dbReference type="ARBA" id="ARBA00000085"/>
    </source>
</evidence>
<keyword evidence="4" id="KW-0597">Phosphoprotein</keyword>
<dbReference type="Pfam" id="PF00512">
    <property type="entry name" value="HisKA"/>
    <property type="match status" value="1"/>
</dbReference>
<dbReference type="SMART" id="SM00388">
    <property type="entry name" value="HisKA"/>
    <property type="match status" value="1"/>
</dbReference>
<dbReference type="EC" id="2.7.13.3" evidence="3"/>
<keyword evidence="9" id="KW-0902">Two-component regulatory system</keyword>
<keyword evidence="5" id="KW-0808">Transferase</keyword>
<evidence type="ECO:0000313" key="14">
    <source>
        <dbReference type="EMBL" id="MBB6165249.1"/>
    </source>
</evidence>
<keyword evidence="15" id="KW-1185">Reference proteome</keyword>
<evidence type="ECO:0000256" key="8">
    <source>
        <dbReference type="ARBA" id="ARBA00022989"/>
    </source>
</evidence>
<dbReference type="InterPro" id="IPR005467">
    <property type="entry name" value="His_kinase_dom"/>
</dbReference>
<dbReference type="PANTHER" id="PTHR45436">
    <property type="entry name" value="SENSOR HISTIDINE KINASE YKOH"/>
    <property type="match status" value="1"/>
</dbReference>
<evidence type="ECO:0000256" key="11">
    <source>
        <dbReference type="SAM" id="Phobius"/>
    </source>
</evidence>
<protein>
    <recommendedName>
        <fullName evidence="3">histidine kinase</fullName>
        <ecNumber evidence="3">2.7.13.3</ecNumber>
    </recommendedName>
</protein>
<reference evidence="14 15" key="1">
    <citation type="submission" date="2020-08" db="EMBL/GenBank/DDBJ databases">
        <title>Genomic Encyclopedia of Type Strains, Phase IV (KMG-IV): sequencing the most valuable type-strain genomes for metagenomic binning, comparative biology and taxonomic classification.</title>
        <authorList>
            <person name="Goeker M."/>
        </authorList>
    </citation>
    <scope>NUCLEOTIDE SEQUENCE [LARGE SCALE GENOMIC DNA]</scope>
    <source>
        <strain evidence="14 15">DSM 100734</strain>
    </source>
</reference>
<dbReference type="CDD" id="cd00075">
    <property type="entry name" value="HATPase"/>
    <property type="match status" value="1"/>
</dbReference>
<dbReference type="PRINTS" id="PR00344">
    <property type="entry name" value="BCTRLSENSOR"/>
</dbReference>
<gene>
    <name evidence="14" type="ORF">HNQ72_005095</name>
</gene>
<keyword evidence="10 11" id="KW-0472">Membrane</keyword>
<comment type="catalytic activity">
    <reaction evidence="1">
        <text>ATP + protein L-histidine = ADP + protein N-phospho-L-histidine.</text>
        <dbReference type="EC" id="2.7.13.3"/>
    </reaction>
</comment>
<feature type="domain" description="Histidine kinase" evidence="12">
    <location>
        <begin position="249"/>
        <end position="444"/>
    </location>
</feature>
<name>A0A7X0D293_9HYPH</name>
<feature type="transmembrane region" description="Helical" evidence="11">
    <location>
        <begin position="20"/>
        <end position="41"/>
    </location>
</feature>
<accession>A0A7X0D293</accession>
<proteinExistence type="predicted"/>
<evidence type="ECO:0000259" key="13">
    <source>
        <dbReference type="PROSITE" id="PS50885"/>
    </source>
</evidence>
<dbReference type="GO" id="GO:0005886">
    <property type="term" value="C:plasma membrane"/>
    <property type="evidence" value="ECO:0007669"/>
    <property type="project" value="TreeGrafter"/>
</dbReference>
<keyword evidence="8 11" id="KW-1133">Transmembrane helix</keyword>
<dbReference type="Proteomes" id="UP000547879">
    <property type="component" value="Unassembled WGS sequence"/>
</dbReference>
<evidence type="ECO:0000256" key="7">
    <source>
        <dbReference type="ARBA" id="ARBA00022777"/>
    </source>
</evidence>